<evidence type="ECO:0000313" key="9">
    <source>
        <dbReference type="EMBL" id="RKP25777.1"/>
    </source>
</evidence>
<reference evidence="10" key="1">
    <citation type="journal article" date="2018" name="Nat. Microbiol.">
        <title>Leveraging single-cell genomics to expand the fungal tree of life.</title>
        <authorList>
            <person name="Ahrendt S.R."/>
            <person name="Quandt C.A."/>
            <person name="Ciobanu D."/>
            <person name="Clum A."/>
            <person name="Salamov A."/>
            <person name="Andreopoulos B."/>
            <person name="Cheng J.F."/>
            <person name="Woyke T."/>
            <person name="Pelin A."/>
            <person name="Henrissat B."/>
            <person name="Reynolds N.K."/>
            <person name="Benny G.L."/>
            <person name="Smith M.E."/>
            <person name="James T.Y."/>
            <person name="Grigoriev I.V."/>
        </authorList>
    </citation>
    <scope>NUCLEOTIDE SEQUENCE [LARGE SCALE GENOMIC DNA]</scope>
    <source>
        <strain evidence="10">Benny S71-1</strain>
    </source>
</reference>
<dbReference type="GO" id="GO:0000462">
    <property type="term" value="P:maturation of SSU-rRNA from tricistronic rRNA transcript (SSU-rRNA, 5.8S rRNA, LSU-rRNA)"/>
    <property type="evidence" value="ECO:0007669"/>
    <property type="project" value="TreeGrafter"/>
</dbReference>
<comment type="function">
    <text evidence="1 6">DEAD-box RNA helicase-like protein required for pre-18S rRNA processing, specifically at sites A0, A1, and A2.</text>
</comment>
<keyword evidence="5 6" id="KW-0539">Nucleus</keyword>
<dbReference type="AlphaFoldDB" id="A0A4P9Z013"/>
<dbReference type="InterPro" id="IPR053940">
    <property type="entry name" value="UTP25_NTPase-like"/>
</dbReference>
<dbReference type="GO" id="GO:0034511">
    <property type="term" value="F:U3 snoRNA binding"/>
    <property type="evidence" value="ECO:0007669"/>
    <property type="project" value="InterPro"/>
</dbReference>
<keyword evidence="10" id="KW-1185">Reference proteome</keyword>
<dbReference type="InterPro" id="IPR053939">
    <property type="entry name" value="UTP25_C"/>
</dbReference>
<evidence type="ECO:0000256" key="4">
    <source>
        <dbReference type="ARBA" id="ARBA00015422"/>
    </source>
</evidence>
<dbReference type="Pfam" id="PF06862">
    <property type="entry name" value="Utp25_C"/>
    <property type="match status" value="1"/>
</dbReference>
<keyword evidence="6" id="KW-0687">Ribonucleoprotein</keyword>
<evidence type="ECO:0000259" key="7">
    <source>
        <dbReference type="Pfam" id="PF06862"/>
    </source>
</evidence>
<evidence type="ECO:0000256" key="5">
    <source>
        <dbReference type="ARBA" id="ARBA00023242"/>
    </source>
</evidence>
<evidence type="ECO:0000256" key="6">
    <source>
        <dbReference type="RuleBase" id="RU365070"/>
    </source>
</evidence>
<dbReference type="FunFam" id="3.40.50.300:FF:001559">
    <property type="entry name" value="U3 small nucleolar RNA-associated protein 25"/>
    <property type="match status" value="1"/>
</dbReference>
<evidence type="ECO:0000256" key="1">
    <source>
        <dbReference type="ARBA" id="ARBA00002883"/>
    </source>
</evidence>
<evidence type="ECO:0000256" key="3">
    <source>
        <dbReference type="ARBA" id="ARBA00009223"/>
    </source>
</evidence>
<name>A0A4P9Z013_9FUNG</name>
<dbReference type="Proteomes" id="UP000278143">
    <property type="component" value="Unassembled WGS sequence"/>
</dbReference>
<dbReference type="PANTHER" id="PTHR12933">
    <property type="entry name" value="ORF PROTEIN-RELATED"/>
    <property type="match status" value="1"/>
</dbReference>
<dbReference type="GO" id="GO:0032040">
    <property type="term" value="C:small-subunit processome"/>
    <property type="evidence" value="ECO:0007669"/>
    <property type="project" value="TreeGrafter"/>
</dbReference>
<dbReference type="OrthoDB" id="10264378at2759"/>
<dbReference type="PANTHER" id="PTHR12933:SF0">
    <property type="entry name" value="U3 SMALL NUCLEOLAR RNA-ASSOCIATED PROTEIN 25 HOMOLOG"/>
    <property type="match status" value="1"/>
</dbReference>
<comment type="similarity">
    <text evidence="3 6">Belongs to the UTP25 family.</text>
</comment>
<dbReference type="InterPro" id="IPR010678">
    <property type="entry name" value="UTP25"/>
</dbReference>
<feature type="domain" description="UTP25 C-terminal" evidence="7">
    <location>
        <begin position="286"/>
        <end position="470"/>
    </location>
</feature>
<accession>A0A4P9Z013</accession>
<keyword evidence="6" id="KW-0698">rRNA processing</keyword>
<dbReference type="Gene3D" id="3.40.50.300">
    <property type="entry name" value="P-loop containing nucleotide triphosphate hydrolases"/>
    <property type="match status" value="1"/>
</dbReference>
<evidence type="ECO:0000256" key="2">
    <source>
        <dbReference type="ARBA" id="ARBA00004604"/>
    </source>
</evidence>
<keyword evidence="6" id="KW-0690">Ribosome biogenesis</keyword>
<comment type="subcellular location">
    <subcellularLocation>
        <location evidence="2 6">Nucleus</location>
        <location evidence="2 6">Nucleolus</location>
    </subcellularLocation>
</comment>
<organism evidence="9 10">
    <name type="scientific">Syncephalis pseudoplumigaleata</name>
    <dbReference type="NCBI Taxonomy" id="1712513"/>
    <lineage>
        <taxon>Eukaryota</taxon>
        <taxon>Fungi</taxon>
        <taxon>Fungi incertae sedis</taxon>
        <taxon>Zoopagomycota</taxon>
        <taxon>Zoopagomycotina</taxon>
        <taxon>Zoopagomycetes</taxon>
        <taxon>Zoopagales</taxon>
        <taxon>Piptocephalidaceae</taxon>
        <taxon>Syncephalis</taxon>
    </lineage>
</organism>
<dbReference type="GO" id="GO:0019843">
    <property type="term" value="F:rRNA binding"/>
    <property type="evidence" value="ECO:0007669"/>
    <property type="project" value="TreeGrafter"/>
</dbReference>
<dbReference type="EMBL" id="KZ989621">
    <property type="protein sequence ID" value="RKP25777.1"/>
    <property type="molecule type" value="Genomic_DNA"/>
</dbReference>
<comment type="subunit">
    <text evidence="6">Component of the ribosomal small subunit (SSU) processome composed of at least 40 protein subunits and snoRNA U3.</text>
</comment>
<dbReference type="InterPro" id="IPR027417">
    <property type="entry name" value="P-loop_NTPase"/>
</dbReference>
<feature type="domain" description="UTP25 NTP hydrolase-like" evidence="8">
    <location>
        <begin position="15"/>
        <end position="274"/>
    </location>
</feature>
<gene>
    <name evidence="9" type="ORF">SYNPS1DRAFT_15173</name>
</gene>
<sequence length="471" mass="55178">MSPLQRQLMGMLRPYRDVLYASRDAANADALRDIYTLHLLDHIYQTRDRIIKNNTRLAKQQSNDELRDQGFTRPKVLVVLPTRGAVVRLVDALIRLCGCDSVQNRSRFEQEYGTMKEINTAHEATSKPADYVNYFAGNPDDHFRLGIRFTRKMMKLCSEFYSSDVIVASPLGLRTIIGARGDKKRDFDFLSSIEILIMDQADSFLMQNWDHVEHLLKHTNLIPQESRDCDFSRVKNWYLDGRARYLRQTLIFAEYLTPELNSVFNKYCSNIRGKFKLRRENEAGTINDVALPIQQIFTRIECTSVAKAADQRFEHFKEKVFPALQQSAVQQSRTMIFIPSYYDYVRIRNYLDERDINFVDICEYSEPSDISRSRTAFFHGDCDFMLYTERVHFYHRYRIRGAQHIFFYQLPEHAHFYPELLSVLSDAADGLRDLTISALYSRYDQLRLERIVGTSRALRMIQGEKPAYLFA</sequence>
<dbReference type="Pfam" id="PF22916">
    <property type="entry name" value="UTP25_NTPase-like"/>
    <property type="match status" value="1"/>
</dbReference>
<evidence type="ECO:0000259" key="8">
    <source>
        <dbReference type="Pfam" id="PF22916"/>
    </source>
</evidence>
<proteinExistence type="inferred from homology"/>
<evidence type="ECO:0000313" key="10">
    <source>
        <dbReference type="Proteomes" id="UP000278143"/>
    </source>
</evidence>
<protein>
    <recommendedName>
        <fullName evidence="4 6">U3 small nucleolar RNA-associated protein 25</fullName>
        <shortName evidence="6">U3 snoRNA-associated protein 25</shortName>
    </recommendedName>
</protein>